<dbReference type="GO" id="GO:0046872">
    <property type="term" value="F:metal ion binding"/>
    <property type="evidence" value="ECO:0007669"/>
    <property type="project" value="UniProtKB-KW"/>
</dbReference>
<keyword evidence="4" id="KW-0560">Oxidoreductase</keyword>
<evidence type="ECO:0000256" key="3">
    <source>
        <dbReference type="ARBA" id="ARBA00022723"/>
    </source>
</evidence>
<keyword evidence="7" id="KW-1185">Reference proteome</keyword>
<reference evidence="6 7" key="1">
    <citation type="submission" date="2017-03" db="EMBL/GenBank/DDBJ databases">
        <title>Genome of the blue death feigning beetle - Asbolus verrucosus.</title>
        <authorList>
            <person name="Rider S.D."/>
        </authorList>
    </citation>
    <scope>NUCLEOTIDE SEQUENCE [LARGE SCALE GENOMIC DNA]</scope>
    <source>
        <strain evidence="6">Butters</strain>
        <tissue evidence="6">Head and leg muscle</tissue>
    </source>
</reference>
<keyword evidence="5" id="KW-0408">Iron</keyword>
<comment type="caution">
    <text evidence="6">The sequence shown here is derived from an EMBL/GenBank/DDBJ whole genome shotgun (WGS) entry which is preliminary data.</text>
</comment>
<dbReference type="OrthoDB" id="1069523at2759"/>
<protein>
    <submittedName>
        <fullName evidence="6">RPE65 domain containing protein</fullName>
    </submittedName>
</protein>
<comment type="similarity">
    <text evidence="2">Belongs to the carotenoid oxygenase family.</text>
</comment>
<gene>
    <name evidence="6" type="ORF">BDFB_010094</name>
</gene>
<evidence type="ECO:0000313" key="7">
    <source>
        <dbReference type="Proteomes" id="UP000292052"/>
    </source>
</evidence>
<organism evidence="6 7">
    <name type="scientific">Asbolus verrucosus</name>
    <name type="common">Desert ironclad beetle</name>
    <dbReference type="NCBI Taxonomy" id="1661398"/>
    <lineage>
        <taxon>Eukaryota</taxon>
        <taxon>Metazoa</taxon>
        <taxon>Ecdysozoa</taxon>
        <taxon>Arthropoda</taxon>
        <taxon>Hexapoda</taxon>
        <taxon>Insecta</taxon>
        <taxon>Pterygota</taxon>
        <taxon>Neoptera</taxon>
        <taxon>Endopterygota</taxon>
        <taxon>Coleoptera</taxon>
        <taxon>Polyphaga</taxon>
        <taxon>Cucujiformia</taxon>
        <taxon>Tenebrionidae</taxon>
        <taxon>Pimeliinae</taxon>
        <taxon>Asbolus</taxon>
    </lineage>
</organism>
<accession>A0A482VTJ6</accession>
<dbReference type="GO" id="GO:0003834">
    <property type="term" value="F:beta-carotene 15,15'-dioxygenase activity"/>
    <property type="evidence" value="ECO:0007669"/>
    <property type="project" value="TreeGrafter"/>
</dbReference>
<feature type="non-terminal residue" evidence="6">
    <location>
        <position position="130"/>
    </location>
</feature>
<dbReference type="PANTHER" id="PTHR10543:SF24">
    <property type="entry name" value="CAROTENOID ISOMEROOXYGENASE"/>
    <property type="match status" value="1"/>
</dbReference>
<dbReference type="AlphaFoldDB" id="A0A482VTJ6"/>
<sequence length="130" mass="14834">MDSSHPPIPTDSNQSQNFYPNFHIDVWLRSCEQEVTEPIMGAITGTIPLWLNGSLLRNGPGSLKIGDDYFQHLFDSSALLHRFCIENGQVTYQCRFLQSEVFKKNTRANRIVLTEFGTRAVPDPCRTIFQ</sequence>
<evidence type="ECO:0000256" key="4">
    <source>
        <dbReference type="ARBA" id="ARBA00023002"/>
    </source>
</evidence>
<dbReference type="InterPro" id="IPR004294">
    <property type="entry name" value="Carotenoid_Oase"/>
</dbReference>
<proteinExistence type="inferred from homology"/>
<dbReference type="PANTHER" id="PTHR10543">
    <property type="entry name" value="BETA-CAROTENE DIOXYGENASE"/>
    <property type="match status" value="1"/>
</dbReference>
<dbReference type="GO" id="GO:0042574">
    <property type="term" value="P:retinal metabolic process"/>
    <property type="evidence" value="ECO:0007669"/>
    <property type="project" value="TreeGrafter"/>
</dbReference>
<dbReference type="STRING" id="1661398.A0A482VTJ6"/>
<dbReference type="Proteomes" id="UP000292052">
    <property type="component" value="Unassembled WGS sequence"/>
</dbReference>
<dbReference type="GO" id="GO:0010436">
    <property type="term" value="F:carotenoid dioxygenase activity"/>
    <property type="evidence" value="ECO:0007669"/>
    <property type="project" value="TreeGrafter"/>
</dbReference>
<evidence type="ECO:0000256" key="1">
    <source>
        <dbReference type="ARBA" id="ARBA00001954"/>
    </source>
</evidence>
<dbReference type="GO" id="GO:0016121">
    <property type="term" value="P:carotene catabolic process"/>
    <property type="evidence" value="ECO:0007669"/>
    <property type="project" value="TreeGrafter"/>
</dbReference>
<comment type="cofactor">
    <cofactor evidence="1">
        <name>Fe(2+)</name>
        <dbReference type="ChEBI" id="CHEBI:29033"/>
    </cofactor>
</comment>
<dbReference type="Pfam" id="PF03055">
    <property type="entry name" value="RPE65"/>
    <property type="match status" value="1"/>
</dbReference>
<keyword evidence="3" id="KW-0479">Metal-binding</keyword>
<evidence type="ECO:0000256" key="5">
    <source>
        <dbReference type="ARBA" id="ARBA00023004"/>
    </source>
</evidence>
<evidence type="ECO:0000256" key="2">
    <source>
        <dbReference type="ARBA" id="ARBA00006787"/>
    </source>
</evidence>
<name>A0A482VTJ6_ASBVE</name>
<dbReference type="EMBL" id="QDEB01068563">
    <property type="protein sequence ID" value="RZC35698.1"/>
    <property type="molecule type" value="Genomic_DNA"/>
</dbReference>
<evidence type="ECO:0000313" key="6">
    <source>
        <dbReference type="EMBL" id="RZC35698.1"/>
    </source>
</evidence>